<keyword evidence="3" id="KW-0472">Membrane</keyword>
<dbReference type="InterPro" id="IPR000462">
    <property type="entry name" value="CDP-OH_P_trans"/>
</dbReference>
<feature type="transmembrane region" description="Helical" evidence="3">
    <location>
        <begin position="211"/>
        <end position="241"/>
    </location>
</feature>
<keyword evidence="3" id="KW-0812">Transmembrane</keyword>
<proteinExistence type="inferred from homology"/>
<name>A0A1Y1CGY2_9BACT</name>
<dbReference type="KEGG" id="mbas:ALGA_1209"/>
<feature type="transmembrane region" description="Helical" evidence="3">
    <location>
        <begin position="72"/>
        <end position="90"/>
    </location>
</feature>
<keyword evidence="3" id="KW-1133">Transmembrane helix</keyword>
<comment type="similarity">
    <text evidence="2">Belongs to the CDP-alcohol phosphatidyltransferase class-I family.</text>
</comment>
<dbReference type="OrthoDB" id="9777147at2"/>
<reference evidence="4 5" key="1">
    <citation type="journal article" date="2018" name="Mar. Genomics">
        <title>Complete genome sequence of Marinifilaceae bacterium strain SPP2, isolated from the Antarctic marine sediment.</title>
        <authorList>
            <person name="Watanabe M."/>
            <person name="Kojima H."/>
            <person name="Fukui M."/>
        </authorList>
    </citation>
    <scope>NUCLEOTIDE SEQUENCE [LARGE SCALE GENOMIC DNA]</scope>
    <source>
        <strain evidence="4 5">SPP2</strain>
    </source>
</reference>
<feature type="transmembrane region" description="Helical" evidence="3">
    <location>
        <begin position="110"/>
        <end position="130"/>
    </location>
</feature>
<evidence type="ECO:0000313" key="4">
    <source>
        <dbReference type="EMBL" id="BAX79595.1"/>
    </source>
</evidence>
<evidence type="ECO:0000256" key="2">
    <source>
        <dbReference type="RuleBase" id="RU003750"/>
    </source>
</evidence>
<evidence type="ECO:0000313" key="5">
    <source>
        <dbReference type="Proteomes" id="UP000218267"/>
    </source>
</evidence>
<organism evidence="4 5">
    <name type="scientific">Labilibaculum antarcticum</name>
    <dbReference type="NCBI Taxonomy" id="1717717"/>
    <lineage>
        <taxon>Bacteria</taxon>
        <taxon>Pseudomonadati</taxon>
        <taxon>Bacteroidota</taxon>
        <taxon>Bacteroidia</taxon>
        <taxon>Marinilabiliales</taxon>
        <taxon>Marinifilaceae</taxon>
        <taxon>Labilibaculum</taxon>
    </lineage>
</organism>
<dbReference type="AlphaFoldDB" id="A0A1Y1CGY2"/>
<dbReference type="InterPro" id="IPR048254">
    <property type="entry name" value="CDP_ALCOHOL_P_TRANSF_CS"/>
</dbReference>
<dbReference type="InterPro" id="IPR043130">
    <property type="entry name" value="CDP-OH_PTrfase_TM_dom"/>
</dbReference>
<dbReference type="PROSITE" id="PS51257">
    <property type="entry name" value="PROKAR_LIPOPROTEIN"/>
    <property type="match status" value="1"/>
</dbReference>
<feature type="transmembrane region" description="Helical" evidence="3">
    <location>
        <begin position="34"/>
        <end position="51"/>
    </location>
</feature>
<protein>
    <submittedName>
        <fullName evidence="4">CDP-diacylglycerol--serine O-phosphatidyltransferase</fullName>
    </submittedName>
</protein>
<accession>A0A1Y1CGY2</accession>
<dbReference type="GO" id="GO:0016020">
    <property type="term" value="C:membrane"/>
    <property type="evidence" value="ECO:0007669"/>
    <property type="project" value="InterPro"/>
</dbReference>
<gene>
    <name evidence="4" type="ORF">ALGA_1209</name>
</gene>
<dbReference type="GO" id="GO:0016780">
    <property type="term" value="F:phosphotransferase activity, for other substituted phosphate groups"/>
    <property type="evidence" value="ECO:0007669"/>
    <property type="project" value="InterPro"/>
</dbReference>
<dbReference type="Proteomes" id="UP000218267">
    <property type="component" value="Chromosome"/>
</dbReference>
<keyword evidence="5" id="KW-1185">Reference proteome</keyword>
<reference evidence="5" key="2">
    <citation type="journal article" date="2020" name="Antonie Van Leeuwenhoek">
        <title>Labilibaculum antarcticum sp. nov., a novel facultative anaerobic, psychrotorelant bacterium isolated from marine sediment of Antarctica.</title>
        <authorList>
            <person name="Watanabe M."/>
            <person name="Kojima H."/>
            <person name="Fukui M."/>
        </authorList>
    </citation>
    <scope>NUCLEOTIDE SEQUENCE [LARGE SCALE GENOMIC DNA]</scope>
    <source>
        <strain evidence="5">SPP2</strain>
    </source>
</reference>
<evidence type="ECO:0000256" key="1">
    <source>
        <dbReference type="ARBA" id="ARBA00022679"/>
    </source>
</evidence>
<dbReference type="Pfam" id="PF01066">
    <property type="entry name" value="CDP-OH_P_transf"/>
    <property type="match status" value="1"/>
</dbReference>
<sequence length="251" mass="27552">MSEAKGIIKHIPNSITCLNLLSGCTASLMAMEGYLIYASFLILLAAVFDFFDGLAARTLKAYSPMGKELDSLADMVSFGFAPGVIALAYLKGAVLGSVSADFIPADLSSLQIVILLSAFIIPIFSALRLAKFNVDTRQTSSFVGVPTPANAMFWASLPLVMFYGDYPLIKELLSNEFIIIGAVLITSYLLVAEIPMFALKVKNLAWKENKIQYLFLISLLILAILLKWLVIPMILFVYIIFSLINNMISKK</sequence>
<dbReference type="EMBL" id="AP018042">
    <property type="protein sequence ID" value="BAX79595.1"/>
    <property type="molecule type" value="Genomic_DNA"/>
</dbReference>
<feature type="transmembrane region" description="Helical" evidence="3">
    <location>
        <begin position="176"/>
        <end position="199"/>
    </location>
</feature>
<dbReference type="RefSeq" id="WP_096433458.1">
    <property type="nucleotide sequence ID" value="NZ_AP018042.1"/>
</dbReference>
<keyword evidence="1 2" id="KW-0808">Transferase</keyword>
<feature type="transmembrane region" description="Helical" evidence="3">
    <location>
        <begin position="142"/>
        <end position="164"/>
    </location>
</feature>
<dbReference type="PROSITE" id="PS00379">
    <property type="entry name" value="CDP_ALCOHOL_P_TRANSF"/>
    <property type="match status" value="1"/>
</dbReference>
<dbReference type="Gene3D" id="1.20.120.1760">
    <property type="match status" value="1"/>
</dbReference>
<evidence type="ECO:0000256" key="3">
    <source>
        <dbReference type="SAM" id="Phobius"/>
    </source>
</evidence>
<dbReference type="GO" id="GO:0008654">
    <property type="term" value="P:phospholipid biosynthetic process"/>
    <property type="evidence" value="ECO:0007669"/>
    <property type="project" value="InterPro"/>
</dbReference>